<dbReference type="Proteomes" id="UP001178148">
    <property type="component" value="Unassembled WGS sequence"/>
</dbReference>
<sequence>QKAYCYQPIIVADLDQNANDCELKHEQADKQVDSPDSDEKNHRDWLRMSKKDHLLQKSKSQSNVDGNRTDGTNKSEASSLHEDWYFIKLDPEEENEEQTGGKRKTVWVGSNFTSSFYGRLIVGSVIGLSFLAVVNSYPAGNNTEAEPMLYNNTQAHYSSNLNSSQGVHLSNGSEAFTSDVINISNVAELNLIGNDINYPSNGSYQLTASFNVKNFTRPIPEFTGDFNGNGETLDELPCCLIETLKNNGIVRNINFNHVDTRSSTCDPAVAKVMDPKSIVSCIKIENSQFEGNGSNNC</sequence>
<feature type="region of interest" description="Disordered" evidence="1">
    <location>
        <begin position="47"/>
        <end position="76"/>
    </location>
</feature>
<keyword evidence="3" id="KW-1185">Reference proteome</keyword>
<evidence type="ECO:0000256" key="1">
    <source>
        <dbReference type="SAM" id="MobiDB-lite"/>
    </source>
</evidence>
<name>A0AA90NW20_9GAMM</name>
<organism evidence="2 3">
    <name type="scientific">Candidatus Endonucleibacter bathymodioli</name>
    <dbReference type="NCBI Taxonomy" id="539814"/>
    <lineage>
        <taxon>Bacteria</taxon>
        <taxon>Pseudomonadati</taxon>
        <taxon>Pseudomonadota</taxon>
        <taxon>Gammaproteobacteria</taxon>
        <taxon>Oceanospirillales</taxon>
        <taxon>Endozoicomonadaceae</taxon>
        <taxon>Candidatus Endonucleibacter</taxon>
    </lineage>
</organism>
<evidence type="ECO:0000313" key="2">
    <source>
        <dbReference type="EMBL" id="MDP0590360.1"/>
    </source>
</evidence>
<feature type="compositionally biased region" description="Basic and acidic residues" evidence="1">
    <location>
        <begin position="67"/>
        <end position="76"/>
    </location>
</feature>
<feature type="non-terminal residue" evidence="2">
    <location>
        <position position="1"/>
    </location>
</feature>
<proteinExistence type="predicted"/>
<dbReference type="EMBL" id="JASXSV010000053">
    <property type="protein sequence ID" value="MDP0590360.1"/>
    <property type="molecule type" value="Genomic_DNA"/>
</dbReference>
<feature type="compositionally biased region" description="Polar residues" evidence="1">
    <location>
        <begin position="57"/>
        <end position="66"/>
    </location>
</feature>
<reference evidence="2 3" key="1">
    <citation type="journal article" date="2023" name="bioRxiv">
        <title>An intranuclear bacterial parasite of deep-sea mussels expresses apoptosis inhibitors acquired from its host.</title>
        <authorList>
            <person name="Gonzalez Porras M.A."/>
            <person name="Assie A."/>
            <person name="Tietjen M."/>
            <person name="Violette M."/>
            <person name="Kleiner M."/>
            <person name="Gruber-Vodicka H."/>
            <person name="Dubilier N."/>
            <person name="Leisch N."/>
        </authorList>
    </citation>
    <scope>NUCLEOTIDE SEQUENCE [LARGE SCALE GENOMIC DNA]</scope>
    <source>
        <strain evidence="2">IAP13</strain>
    </source>
</reference>
<accession>A0AA90NW20</accession>
<dbReference type="AlphaFoldDB" id="A0AA90NW20"/>
<gene>
    <name evidence="2" type="ORF">QS748_14685</name>
</gene>
<evidence type="ECO:0000313" key="3">
    <source>
        <dbReference type="Proteomes" id="UP001178148"/>
    </source>
</evidence>
<protein>
    <submittedName>
        <fullName evidence="2">Uncharacterized protein</fullName>
    </submittedName>
</protein>
<comment type="caution">
    <text evidence="2">The sequence shown here is derived from an EMBL/GenBank/DDBJ whole genome shotgun (WGS) entry which is preliminary data.</text>
</comment>